<dbReference type="PANTHER" id="PTHR24221:SF397">
    <property type="entry name" value="ABC TRANSPORTER, ATP-BINDING TRANSMEMBRANE PROTEIN"/>
    <property type="match status" value="1"/>
</dbReference>
<dbReference type="InterPro" id="IPR003439">
    <property type="entry name" value="ABC_transporter-like_ATP-bd"/>
</dbReference>
<dbReference type="Pfam" id="PF00005">
    <property type="entry name" value="ABC_tran"/>
    <property type="match status" value="1"/>
</dbReference>
<dbReference type="PROSITE" id="PS00211">
    <property type="entry name" value="ABC_TRANSPORTER_1"/>
    <property type="match status" value="1"/>
</dbReference>
<keyword evidence="6 7" id="KW-0472">Membrane</keyword>
<name>A0ABW9H043_9FIRM</name>
<feature type="domain" description="ABC transporter" evidence="8">
    <location>
        <begin position="330"/>
        <end position="563"/>
    </location>
</feature>
<comment type="subcellular location">
    <subcellularLocation>
        <location evidence="1">Cell membrane</location>
        <topology evidence="1">Multi-pass membrane protein</topology>
    </subcellularLocation>
</comment>
<evidence type="ECO:0000259" key="8">
    <source>
        <dbReference type="PROSITE" id="PS50893"/>
    </source>
</evidence>
<dbReference type="SMART" id="SM00382">
    <property type="entry name" value="AAA"/>
    <property type="match status" value="1"/>
</dbReference>
<evidence type="ECO:0000313" key="10">
    <source>
        <dbReference type="EMBL" id="MFM9413656.1"/>
    </source>
</evidence>
<dbReference type="InterPro" id="IPR036640">
    <property type="entry name" value="ABC1_TM_sf"/>
</dbReference>
<dbReference type="GO" id="GO:0005524">
    <property type="term" value="F:ATP binding"/>
    <property type="evidence" value="ECO:0007669"/>
    <property type="project" value="UniProtKB-KW"/>
</dbReference>
<keyword evidence="11" id="KW-1185">Reference proteome</keyword>
<dbReference type="SUPFAM" id="SSF52540">
    <property type="entry name" value="P-loop containing nucleoside triphosphate hydrolases"/>
    <property type="match status" value="1"/>
</dbReference>
<dbReference type="Gene3D" id="3.40.50.300">
    <property type="entry name" value="P-loop containing nucleotide triphosphate hydrolases"/>
    <property type="match status" value="1"/>
</dbReference>
<organism evidence="10 11">
    <name type="scientific">Peptococcus simiae</name>
    <dbReference type="NCBI Taxonomy" id="1643805"/>
    <lineage>
        <taxon>Bacteria</taxon>
        <taxon>Bacillati</taxon>
        <taxon>Bacillota</taxon>
        <taxon>Clostridia</taxon>
        <taxon>Eubacteriales</taxon>
        <taxon>Peptococcaceae</taxon>
        <taxon>Peptococcus</taxon>
    </lineage>
</organism>
<evidence type="ECO:0000256" key="6">
    <source>
        <dbReference type="ARBA" id="ARBA00023136"/>
    </source>
</evidence>
<dbReference type="PROSITE" id="PS50893">
    <property type="entry name" value="ABC_TRANSPORTER_2"/>
    <property type="match status" value="1"/>
</dbReference>
<feature type="transmembrane region" description="Helical" evidence="7">
    <location>
        <begin position="134"/>
        <end position="154"/>
    </location>
</feature>
<dbReference type="Gene3D" id="1.20.1560.10">
    <property type="entry name" value="ABC transporter type 1, transmembrane domain"/>
    <property type="match status" value="1"/>
</dbReference>
<feature type="transmembrane region" description="Helical" evidence="7">
    <location>
        <begin position="263"/>
        <end position="281"/>
    </location>
</feature>
<evidence type="ECO:0000256" key="1">
    <source>
        <dbReference type="ARBA" id="ARBA00004651"/>
    </source>
</evidence>
<dbReference type="InterPro" id="IPR027417">
    <property type="entry name" value="P-loop_NTPase"/>
</dbReference>
<dbReference type="EMBL" id="JBJUVG010000005">
    <property type="protein sequence ID" value="MFM9413656.1"/>
    <property type="molecule type" value="Genomic_DNA"/>
</dbReference>
<dbReference type="Pfam" id="PF00664">
    <property type="entry name" value="ABC_membrane"/>
    <property type="match status" value="1"/>
</dbReference>
<dbReference type="InterPro" id="IPR039421">
    <property type="entry name" value="Type_1_exporter"/>
</dbReference>
<dbReference type="InterPro" id="IPR003593">
    <property type="entry name" value="AAA+_ATPase"/>
</dbReference>
<keyword evidence="2 7" id="KW-0812">Transmembrane</keyword>
<comment type="caution">
    <text evidence="10">The sequence shown here is derived from an EMBL/GenBank/DDBJ whole genome shotgun (WGS) entry which is preliminary data.</text>
</comment>
<keyword evidence="3" id="KW-0547">Nucleotide-binding</keyword>
<evidence type="ECO:0000313" key="11">
    <source>
        <dbReference type="Proteomes" id="UP001631949"/>
    </source>
</evidence>
<reference evidence="10 11" key="1">
    <citation type="journal article" date="2016" name="Int. J. Syst. Evol. Microbiol.">
        <title>Peptococcus simiae sp. nov., isolated from rhesus macaque faeces and emended description of the genus Peptococcus.</title>
        <authorList>
            <person name="Shkoporov A.N."/>
            <person name="Efimov B.A."/>
            <person name="Kondova I."/>
            <person name="Ouwerling B."/>
            <person name="Chaplin A.V."/>
            <person name="Shcherbakova V.A."/>
            <person name="Langermans J.A.M."/>
        </authorList>
    </citation>
    <scope>NUCLEOTIDE SEQUENCE [LARGE SCALE GENOMIC DNA]</scope>
    <source>
        <strain evidence="10 11">M108</strain>
    </source>
</reference>
<dbReference type="Proteomes" id="UP001631949">
    <property type="component" value="Unassembled WGS sequence"/>
</dbReference>
<protein>
    <submittedName>
        <fullName evidence="10">ABC transporter ATP-binding protein</fullName>
    </submittedName>
</protein>
<keyword evidence="4 10" id="KW-0067">ATP-binding</keyword>
<dbReference type="SUPFAM" id="SSF90123">
    <property type="entry name" value="ABC transporter transmembrane region"/>
    <property type="match status" value="1"/>
</dbReference>
<evidence type="ECO:0000259" key="9">
    <source>
        <dbReference type="PROSITE" id="PS50929"/>
    </source>
</evidence>
<evidence type="ECO:0000256" key="5">
    <source>
        <dbReference type="ARBA" id="ARBA00022989"/>
    </source>
</evidence>
<dbReference type="InterPro" id="IPR017871">
    <property type="entry name" value="ABC_transporter-like_CS"/>
</dbReference>
<accession>A0ABW9H043</accession>
<feature type="transmembrane region" description="Helical" evidence="7">
    <location>
        <begin position="160"/>
        <end position="176"/>
    </location>
</feature>
<dbReference type="PROSITE" id="PS50929">
    <property type="entry name" value="ABC_TM1F"/>
    <property type="match status" value="1"/>
</dbReference>
<gene>
    <name evidence="10" type="ORF">ACKQTC_04670</name>
</gene>
<feature type="transmembrane region" description="Helical" evidence="7">
    <location>
        <begin position="54"/>
        <end position="72"/>
    </location>
</feature>
<sequence>MIRNITLGSPGNISKALILNILASVANLIPFIALAKIVEYLFLNRAGGAIDTGLLWRSFCVMAVFLIATWVFENLAAKYTYELGYKQAADGRIKLADHIRKLPLGALAGKSSSEIFDTLMNDFFKIETAITHELPQFFSGLCVAILCSVLFLLIDLRMGIAMLVGLPLAVVLLRLMQNFQQRIYLKAKEINIKEAEGINEYISTIKTLKAYSSVEDSFNLLTGDIENVKKTNIEHERGLGSLITLSGMILRIGLPLMSLVGSYLFLAGDLAIDTFLMFLFVGTRVFDPLELALANYAGLQEASVSGERILNLLNAEPMPGQEGLGAHNDIDIDQLSFSYCDSSVLEDITLRINENELTAFVGPSGSGKSTLVKLISRFYDPDQGTIKVGGIPLAEADPSKVMEKFSVVFQEAYLFKDTIYNNIKFGREDVSEEEVIRAAKMAGAYDFIMQKEKGFETMVGQAGATLSGGEKQRISIARAILKDAPIILLDEATSFLDPENERIVQQAISNLIKNKTVIVVAHKLRSVVGADKIVVLNQGRVVEVGRHDSLMEKDGLYKALWTYQEKSKTWQMTA</sequence>
<evidence type="ECO:0000256" key="3">
    <source>
        <dbReference type="ARBA" id="ARBA00022741"/>
    </source>
</evidence>
<dbReference type="RefSeq" id="WP_408977273.1">
    <property type="nucleotide sequence ID" value="NZ_JBJUVG010000005.1"/>
</dbReference>
<dbReference type="CDD" id="cd07346">
    <property type="entry name" value="ABC_6TM_exporters"/>
    <property type="match status" value="1"/>
</dbReference>
<feature type="domain" description="ABC transmembrane type-1" evidence="9">
    <location>
        <begin position="16"/>
        <end position="301"/>
    </location>
</feature>
<keyword evidence="5 7" id="KW-1133">Transmembrane helix</keyword>
<dbReference type="PANTHER" id="PTHR24221">
    <property type="entry name" value="ATP-BINDING CASSETTE SUB-FAMILY B"/>
    <property type="match status" value="1"/>
</dbReference>
<evidence type="ECO:0000256" key="4">
    <source>
        <dbReference type="ARBA" id="ARBA00022840"/>
    </source>
</evidence>
<feature type="transmembrane region" description="Helical" evidence="7">
    <location>
        <begin position="21"/>
        <end position="42"/>
    </location>
</feature>
<evidence type="ECO:0000256" key="7">
    <source>
        <dbReference type="SAM" id="Phobius"/>
    </source>
</evidence>
<dbReference type="InterPro" id="IPR011527">
    <property type="entry name" value="ABC1_TM_dom"/>
</dbReference>
<proteinExistence type="predicted"/>
<evidence type="ECO:0000256" key="2">
    <source>
        <dbReference type="ARBA" id="ARBA00022692"/>
    </source>
</evidence>